<evidence type="ECO:0000259" key="2">
    <source>
        <dbReference type="PROSITE" id="PS51272"/>
    </source>
</evidence>
<accession>A0A2L2X9B9</accession>
<dbReference type="AlphaFoldDB" id="A0A2L2X9B9"/>
<protein>
    <recommendedName>
        <fullName evidence="2">SLH domain-containing protein</fullName>
    </recommendedName>
</protein>
<dbReference type="Proteomes" id="UP000239549">
    <property type="component" value="Unassembled WGS sequence"/>
</dbReference>
<sequence>MTQQFINDTANRKYRLRLFVDKGIDFVEVRGKILAPYTPPEPAAKFKEHRITTAPSHIHHQGFASYRVKLRLYFSDRESYAEYMAYAHAAHKFYDEKGAIFLGGVEGMTRTVYQGTGKSIVELSLVMIKKDTYEQKHRAQFLDLVDVHRGEPMWYAQDVHEMADSGLIALVNRDGSPVLYFDGDKNATRAEFVTFLNRTRRWAERVIRE</sequence>
<keyword evidence="4" id="KW-1185">Reference proteome</keyword>
<evidence type="ECO:0000313" key="3">
    <source>
        <dbReference type="EMBL" id="GBF32193.1"/>
    </source>
</evidence>
<proteinExistence type="predicted"/>
<dbReference type="InterPro" id="IPR001119">
    <property type="entry name" value="SLH_dom"/>
</dbReference>
<dbReference type="EMBL" id="BFAV01000019">
    <property type="protein sequence ID" value="GBF32193.1"/>
    <property type="molecule type" value="Genomic_DNA"/>
</dbReference>
<organism evidence="3 4">
    <name type="scientific">Desulfocucumis palustris</name>
    <dbReference type="NCBI Taxonomy" id="1898651"/>
    <lineage>
        <taxon>Bacteria</taxon>
        <taxon>Bacillati</taxon>
        <taxon>Bacillota</taxon>
        <taxon>Clostridia</taxon>
        <taxon>Eubacteriales</taxon>
        <taxon>Desulfocucumaceae</taxon>
        <taxon>Desulfocucumis</taxon>
    </lineage>
</organism>
<dbReference type="PROSITE" id="PS51272">
    <property type="entry name" value="SLH"/>
    <property type="match status" value="1"/>
</dbReference>
<keyword evidence="1" id="KW-0677">Repeat</keyword>
<evidence type="ECO:0000313" key="4">
    <source>
        <dbReference type="Proteomes" id="UP000239549"/>
    </source>
</evidence>
<reference evidence="4" key="1">
    <citation type="submission" date="2018-02" db="EMBL/GenBank/DDBJ databases">
        <title>Genome sequence of Desulfocucumis palustris strain NAW-5.</title>
        <authorList>
            <person name="Watanabe M."/>
            <person name="Kojima H."/>
            <person name="Fukui M."/>
        </authorList>
    </citation>
    <scope>NUCLEOTIDE SEQUENCE [LARGE SCALE GENOMIC DNA]</scope>
    <source>
        <strain evidence="4">NAW-5</strain>
    </source>
</reference>
<dbReference type="OrthoDB" id="174569at2"/>
<evidence type="ECO:0000256" key="1">
    <source>
        <dbReference type="ARBA" id="ARBA00022737"/>
    </source>
</evidence>
<comment type="caution">
    <text evidence="3">The sequence shown here is derived from an EMBL/GenBank/DDBJ whole genome shotgun (WGS) entry which is preliminary data.</text>
</comment>
<gene>
    <name evidence="3" type="ORF">DCCM_0384</name>
</gene>
<dbReference type="RefSeq" id="WP_104370760.1">
    <property type="nucleotide sequence ID" value="NZ_BFAV01000019.1"/>
</dbReference>
<feature type="domain" description="SLH" evidence="2">
    <location>
        <begin position="142"/>
        <end position="209"/>
    </location>
</feature>
<name>A0A2L2X9B9_9FIRM</name>